<keyword evidence="2" id="KW-1185">Reference proteome</keyword>
<dbReference type="EMBL" id="FNES01000003">
    <property type="protein sequence ID" value="SDJ09664.1"/>
    <property type="molecule type" value="Genomic_DNA"/>
</dbReference>
<dbReference type="GO" id="GO:0005975">
    <property type="term" value="P:carbohydrate metabolic process"/>
    <property type="evidence" value="ECO:0007669"/>
    <property type="project" value="InterPro"/>
</dbReference>
<dbReference type="RefSeq" id="WP_143005068.1">
    <property type="nucleotide sequence ID" value="NZ_FNES01000003.1"/>
</dbReference>
<name>A0A1G8QY49_9GAMM</name>
<evidence type="ECO:0000313" key="2">
    <source>
        <dbReference type="Proteomes" id="UP000198525"/>
    </source>
</evidence>
<proteinExistence type="predicted"/>
<sequence>MNQNVRWPDGAKFAFSIFDDTDNSTVKNCKPVYDYLVEKGVLTTKSVWVYPSRGSYSGGSLSDSDYLEWVESLDSAGVEIGLHNVGDGRFPREEILLGLEEFKDKLNYFPKVHCNHVSNPDNLYWWDKRFVWPISVLYKIAYFIKRRKPTPAGGDEKTSEFFWGDAAKRKIKYVRNLTFSEINTLSRDPEMPWHDPSKPYVNYWFSSSDGHNVTVFNDLLSPDNLDKLEAEGGACIVYTHFASGFVDESGNLDEAFKARIDDLASRNGWFVPCSQLLDYLLEIEGKSKVSYWYRFTRNLAWGLERLNKVIKYRM</sequence>
<evidence type="ECO:0008006" key="3">
    <source>
        <dbReference type="Google" id="ProtNLM"/>
    </source>
</evidence>
<dbReference type="STRING" id="376427.SAMN04487954_10329"/>
<reference evidence="1 2" key="1">
    <citation type="submission" date="2016-10" db="EMBL/GenBank/DDBJ databases">
        <authorList>
            <person name="de Groot N.N."/>
        </authorList>
    </citation>
    <scope>NUCLEOTIDE SEQUENCE [LARGE SCALE GENOMIC DNA]</scope>
    <source>
        <strain evidence="1 2">CGMCC 1.6133</strain>
    </source>
</reference>
<organism evidence="1 2">
    <name type="scientific">Billgrantia gudaonensis</name>
    <dbReference type="NCBI Taxonomy" id="376427"/>
    <lineage>
        <taxon>Bacteria</taxon>
        <taxon>Pseudomonadati</taxon>
        <taxon>Pseudomonadota</taxon>
        <taxon>Gammaproteobacteria</taxon>
        <taxon>Oceanospirillales</taxon>
        <taxon>Halomonadaceae</taxon>
        <taxon>Billgrantia</taxon>
    </lineage>
</organism>
<evidence type="ECO:0000313" key="1">
    <source>
        <dbReference type="EMBL" id="SDJ09664.1"/>
    </source>
</evidence>
<protein>
    <recommendedName>
        <fullName evidence="3">Polysaccharide deacetylase</fullName>
    </recommendedName>
</protein>
<dbReference type="Proteomes" id="UP000198525">
    <property type="component" value="Unassembled WGS sequence"/>
</dbReference>
<dbReference type="InterPro" id="IPR011330">
    <property type="entry name" value="Glyco_hydro/deAcase_b/a-brl"/>
</dbReference>
<dbReference type="SUPFAM" id="SSF88713">
    <property type="entry name" value="Glycoside hydrolase/deacetylase"/>
    <property type="match status" value="1"/>
</dbReference>
<accession>A0A1G8QY49</accession>
<dbReference type="OrthoDB" id="9794746at2"/>
<gene>
    <name evidence="1" type="ORF">SAMN04487954_10329</name>
</gene>
<dbReference type="AlphaFoldDB" id="A0A1G8QY49"/>